<protein>
    <recommendedName>
        <fullName evidence="3">ATP-grasp domain-containing protein</fullName>
    </recommendedName>
</protein>
<dbReference type="AlphaFoldDB" id="A0A238KSG8"/>
<dbReference type="Proteomes" id="UP000202485">
    <property type="component" value="Unassembled WGS sequence"/>
</dbReference>
<evidence type="ECO:0000313" key="2">
    <source>
        <dbReference type="Proteomes" id="UP000202485"/>
    </source>
</evidence>
<reference evidence="2" key="1">
    <citation type="submission" date="2017-05" db="EMBL/GenBank/DDBJ databases">
        <authorList>
            <person name="Rodrigo-Torres L."/>
            <person name="Arahal R. D."/>
            <person name="Lucena T."/>
        </authorList>
    </citation>
    <scope>NUCLEOTIDE SEQUENCE [LARGE SCALE GENOMIC DNA]</scope>
    <source>
        <strain evidence="2">CECT 8715</strain>
    </source>
</reference>
<sequence length="308" mass="34876">MARFFVVEFDEPGVLAKGKGSRNIIVRLTRVMGKLGVPSEVLPFAELMARGAIDDPQSYVLLHYNELFVVQNEKVDWLRARESEIEALGHRILHSVEHGRVVGHKIRQNKVLTAAGVPMPRLIETGSSFETAFSNEVSNAHVPIQLVGNAAELDPDRYNTEYVDCRHEYEGEMWHVCIRAQAVGEQVLFSWVRAGPQPNVRTRGTPLDAKLLNHFHSKLVVPNTDQIREIASAVKKAVGVGFFAHDILPCAKTGRLFLCETNYKFYEGFYRFYMKPIAKDLPNQAFFDGRKVTRRMARALVQELDLKT</sequence>
<name>A0A238KSG8_9RHOB</name>
<keyword evidence="2" id="KW-1185">Reference proteome</keyword>
<gene>
    <name evidence="1" type="ORF">RUA8715_02782</name>
</gene>
<proteinExistence type="predicted"/>
<evidence type="ECO:0008006" key="3">
    <source>
        <dbReference type="Google" id="ProtNLM"/>
    </source>
</evidence>
<dbReference type="EMBL" id="FXYG01000003">
    <property type="protein sequence ID" value="SMX45779.1"/>
    <property type="molecule type" value="Genomic_DNA"/>
</dbReference>
<evidence type="ECO:0000313" key="1">
    <source>
        <dbReference type="EMBL" id="SMX45779.1"/>
    </source>
</evidence>
<accession>A0A238KSG8</accession>
<organism evidence="1 2">
    <name type="scientific">Ruegeria arenilitoris</name>
    <dbReference type="NCBI Taxonomy" id="1173585"/>
    <lineage>
        <taxon>Bacteria</taxon>
        <taxon>Pseudomonadati</taxon>
        <taxon>Pseudomonadota</taxon>
        <taxon>Alphaproteobacteria</taxon>
        <taxon>Rhodobacterales</taxon>
        <taxon>Roseobacteraceae</taxon>
        <taxon>Ruegeria</taxon>
    </lineage>
</organism>